<proteinExistence type="predicted"/>
<feature type="coiled-coil region" evidence="1">
    <location>
        <begin position="29"/>
        <end position="59"/>
    </location>
</feature>
<gene>
    <name evidence="2" type="ORF">L873DRAFT_1798985</name>
</gene>
<organism evidence="2 3">
    <name type="scientific">Choiromyces venosus 120613-1</name>
    <dbReference type="NCBI Taxonomy" id="1336337"/>
    <lineage>
        <taxon>Eukaryota</taxon>
        <taxon>Fungi</taxon>
        <taxon>Dikarya</taxon>
        <taxon>Ascomycota</taxon>
        <taxon>Pezizomycotina</taxon>
        <taxon>Pezizomycetes</taxon>
        <taxon>Pezizales</taxon>
        <taxon>Tuberaceae</taxon>
        <taxon>Choiromyces</taxon>
    </lineage>
</organism>
<dbReference type="EMBL" id="ML120357">
    <property type="protein sequence ID" value="RPB04625.1"/>
    <property type="molecule type" value="Genomic_DNA"/>
</dbReference>
<keyword evidence="3" id="KW-1185">Reference proteome</keyword>
<evidence type="ECO:0000313" key="3">
    <source>
        <dbReference type="Proteomes" id="UP000276215"/>
    </source>
</evidence>
<reference evidence="2 3" key="1">
    <citation type="journal article" date="2018" name="Nat. Ecol. Evol.">
        <title>Pezizomycetes genomes reveal the molecular basis of ectomycorrhizal truffle lifestyle.</title>
        <authorList>
            <person name="Murat C."/>
            <person name="Payen T."/>
            <person name="Noel B."/>
            <person name="Kuo A."/>
            <person name="Morin E."/>
            <person name="Chen J."/>
            <person name="Kohler A."/>
            <person name="Krizsan K."/>
            <person name="Balestrini R."/>
            <person name="Da Silva C."/>
            <person name="Montanini B."/>
            <person name="Hainaut M."/>
            <person name="Levati E."/>
            <person name="Barry K.W."/>
            <person name="Belfiori B."/>
            <person name="Cichocki N."/>
            <person name="Clum A."/>
            <person name="Dockter R.B."/>
            <person name="Fauchery L."/>
            <person name="Guy J."/>
            <person name="Iotti M."/>
            <person name="Le Tacon F."/>
            <person name="Lindquist E.A."/>
            <person name="Lipzen A."/>
            <person name="Malagnac F."/>
            <person name="Mello A."/>
            <person name="Molinier V."/>
            <person name="Miyauchi S."/>
            <person name="Poulain J."/>
            <person name="Riccioni C."/>
            <person name="Rubini A."/>
            <person name="Sitrit Y."/>
            <person name="Splivallo R."/>
            <person name="Traeger S."/>
            <person name="Wang M."/>
            <person name="Zifcakova L."/>
            <person name="Wipf D."/>
            <person name="Zambonelli A."/>
            <person name="Paolocci F."/>
            <person name="Nowrousian M."/>
            <person name="Ottonello S."/>
            <person name="Baldrian P."/>
            <person name="Spatafora J.W."/>
            <person name="Henrissat B."/>
            <person name="Nagy L.G."/>
            <person name="Aury J.M."/>
            <person name="Wincker P."/>
            <person name="Grigoriev I.V."/>
            <person name="Bonfante P."/>
            <person name="Martin F.M."/>
        </authorList>
    </citation>
    <scope>NUCLEOTIDE SEQUENCE [LARGE SCALE GENOMIC DNA]</scope>
    <source>
        <strain evidence="2 3">120613-1</strain>
    </source>
</reference>
<keyword evidence="1" id="KW-0175">Coiled coil</keyword>
<dbReference type="OrthoDB" id="5415889at2759"/>
<name>A0A3N4KFG3_9PEZI</name>
<protein>
    <submittedName>
        <fullName evidence="2">Uncharacterized protein</fullName>
    </submittedName>
</protein>
<evidence type="ECO:0000313" key="2">
    <source>
        <dbReference type="EMBL" id="RPB04625.1"/>
    </source>
</evidence>
<sequence length="249" mass="28700">MANLQQPNTQNMSGAVHNVSDGCHNLSTKAAQIEMLQQLLNMQQELREQVRQLRSQQQRLFMMLYNTQNMLGVACNTAEGYQDLATEETQIQNMPAFTHGVQMLQMFQQFWNGQQELRGLFRQLEGQFIQIHDQFAPIQGQVVQQDQCVQVRDQFIQIQDQVAQIQDRVMHIRDQARELQNRYQHLNMMFYNTSASNLAPLRYPAGIPINNLPANCPELTTFTGPRLQAAEEVLELPVLSELFDSLSMM</sequence>
<evidence type="ECO:0000256" key="1">
    <source>
        <dbReference type="SAM" id="Coils"/>
    </source>
</evidence>
<dbReference type="AlphaFoldDB" id="A0A3N4KFG3"/>
<accession>A0A3N4KFG3</accession>
<dbReference type="Proteomes" id="UP000276215">
    <property type="component" value="Unassembled WGS sequence"/>
</dbReference>